<reference evidence="1" key="1">
    <citation type="submission" date="2021-04" db="EMBL/GenBank/DDBJ databases">
        <title>novel species isolated from subtropical streams in China.</title>
        <authorList>
            <person name="Lu H."/>
        </authorList>
    </citation>
    <scope>NUCLEOTIDE SEQUENCE</scope>
    <source>
        <strain evidence="1">FT137W</strain>
    </source>
</reference>
<gene>
    <name evidence="1" type="ORF">KDM90_14220</name>
</gene>
<dbReference type="Proteomes" id="UP000678545">
    <property type="component" value="Unassembled WGS sequence"/>
</dbReference>
<name>A0A941E0V8_9BURK</name>
<evidence type="ECO:0000313" key="1">
    <source>
        <dbReference type="EMBL" id="MBR7801159.1"/>
    </source>
</evidence>
<organism evidence="1 2">
    <name type="scientific">Undibacterium fentianense</name>
    <dbReference type="NCBI Taxonomy" id="2828728"/>
    <lineage>
        <taxon>Bacteria</taxon>
        <taxon>Pseudomonadati</taxon>
        <taxon>Pseudomonadota</taxon>
        <taxon>Betaproteobacteria</taxon>
        <taxon>Burkholderiales</taxon>
        <taxon>Oxalobacteraceae</taxon>
        <taxon>Undibacterium</taxon>
    </lineage>
</organism>
<dbReference type="AlphaFoldDB" id="A0A941E0V8"/>
<accession>A0A941E0V8</accession>
<dbReference type="EMBL" id="JAGSPJ010000006">
    <property type="protein sequence ID" value="MBR7801159.1"/>
    <property type="molecule type" value="Genomic_DNA"/>
</dbReference>
<protein>
    <recommendedName>
        <fullName evidence="3">Peptidase M15</fullName>
    </recommendedName>
</protein>
<proteinExistence type="predicted"/>
<evidence type="ECO:0000313" key="2">
    <source>
        <dbReference type="Proteomes" id="UP000678545"/>
    </source>
</evidence>
<dbReference type="RefSeq" id="WP_212676286.1">
    <property type="nucleotide sequence ID" value="NZ_JAGSPJ010000006.1"/>
</dbReference>
<sequence>MRKTISYKSFDDLGRVKLSRSFYMREFLYSEISNFYGVQNIPENPDLAVANGRNLCESLLEPLNSTFGRISIRSAYRSLAVNGLGNEKGHNCGSNEKNYANHIWDIPDSEGLHGAMACIIVPWFTERYEAGADWRAMAYWIHNNLPYSELQFFPKLCAFNIGWHEKPKRKIESYIKGSSGILTQGEPVNPKYADCYATFPEMKL</sequence>
<dbReference type="SUPFAM" id="SSF55166">
    <property type="entry name" value="Hedgehog/DD-peptidase"/>
    <property type="match status" value="1"/>
</dbReference>
<dbReference type="InterPro" id="IPR009045">
    <property type="entry name" value="Zn_M74/Hedgehog-like"/>
</dbReference>
<comment type="caution">
    <text evidence="1">The sequence shown here is derived from an EMBL/GenBank/DDBJ whole genome shotgun (WGS) entry which is preliminary data.</text>
</comment>
<keyword evidence="2" id="KW-1185">Reference proteome</keyword>
<evidence type="ECO:0008006" key="3">
    <source>
        <dbReference type="Google" id="ProtNLM"/>
    </source>
</evidence>